<dbReference type="EMBL" id="VMRJ01000009">
    <property type="protein sequence ID" value="TVT36773.1"/>
    <property type="molecule type" value="Genomic_DNA"/>
</dbReference>
<feature type="compositionally biased region" description="Polar residues" evidence="1">
    <location>
        <begin position="126"/>
        <end position="135"/>
    </location>
</feature>
<sequence length="246" mass="25037">MAKPKPKSQAEKDADLQKMLEAAATSNDLIDGGGASAPPAPAAPVAAPAPVASSVEPTATVEQKGEFASVASAPPPAPTAAVVAEPVATSVPVPLPAPAAESEPTPETAPAPAAEPVPAPKLVVTSAPTVTTEDTSVPKVETVPEKEPSAKSAPEAAASVEAATDGEPMSFNLASLFEKSADKKTWVVRITESHQEYLSLLGTVVGGGASIPDMVHNIISQFISAHDAELQKALQKKLRQRTGKRL</sequence>
<organism evidence="2 3">
    <name type="scientific">Hymenobacter setariae</name>
    <dbReference type="NCBI Taxonomy" id="2594794"/>
    <lineage>
        <taxon>Bacteria</taxon>
        <taxon>Pseudomonadati</taxon>
        <taxon>Bacteroidota</taxon>
        <taxon>Cytophagia</taxon>
        <taxon>Cytophagales</taxon>
        <taxon>Hymenobacteraceae</taxon>
        <taxon>Hymenobacter</taxon>
    </lineage>
</organism>
<feature type="compositionally biased region" description="Low complexity" evidence="1">
    <location>
        <begin position="92"/>
        <end position="106"/>
    </location>
</feature>
<accession>A0A558BJV0</accession>
<evidence type="ECO:0000256" key="1">
    <source>
        <dbReference type="SAM" id="MobiDB-lite"/>
    </source>
</evidence>
<keyword evidence="3" id="KW-1185">Reference proteome</keyword>
<evidence type="ECO:0000313" key="3">
    <source>
        <dbReference type="Proteomes" id="UP000317624"/>
    </source>
</evidence>
<feature type="region of interest" description="Disordered" evidence="1">
    <location>
        <begin position="92"/>
        <end position="155"/>
    </location>
</feature>
<gene>
    <name evidence="2" type="ORF">FNT36_24990</name>
</gene>
<feature type="compositionally biased region" description="Pro residues" evidence="1">
    <location>
        <begin position="107"/>
        <end position="119"/>
    </location>
</feature>
<evidence type="ECO:0000313" key="2">
    <source>
        <dbReference type="EMBL" id="TVT36773.1"/>
    </source>
</evidence>
<feature type="compositionally biased region" description="Basic and acidic residues" evidence="1">
    <location>
        <begin position="8"/>
        <end position="18"/>
    </location>
</feature>
<name>A0A558BJV0_9BACT</name>
<dbReference type="RefSeq" id="WP_144853433.1">
    <property type="nucleotide sequence ID" value="NZ_VMRJ01000009.1"/>
</dbReference>
<reference evidence="2 3" key="1">
    <citation type="submission" date="2019-07" db="EMBL/GenBank/DDBJ databases">
        <title>Hymenobacter sp. straun FUR1 Genome sequencing and assembly.</title>
        <authorList>
            <person name="Chhetri G."/>
        </authorList>
    </citation>
    <scope>NUCLEOTIDE SEQUENCE [LARGE SCALE GENOMIC DNA]</scope>
    <source>
        <strain evidence="2 3">Fur1</strain>
    </source>
</reference>
<protein>
    <recommendedName>
        <fullName evidence="4">DUF3408 domain-containing protein</fullName>
    </recommendedName>
</protein>
<dbReference type="OrthoDB" id="887195at2"/>
<dbReference type="Proteomes" id="UP000317624">
    <property type="component" value="Unassembled WGS sequence"/>
</dbReference>
<proteinExistence type="predicted"/>
<dbReference type="AlphaFoldDB" id="A0A558BJV0"/>
<evidence type="ECO:0008006" key="4">
    <source>
        <dbReference type="Google" id="ProtNLM"/>
    </source>
</evidence>
<feature type="compositionally biased region" description="Low complexity" evidence="1">
    <location>
        <begin position="43"/>
        <end position="55"/>
    </location>
</feature>
<comment type="caution">
    <text evidence="2">The sequence shown here is derived from an EMBL/GenBank/DDBJ whole genome shotgun (WGS) entry which is preliminary data.</text>
</comment>
<feature type="region of interest" description="Disordered" evidence="1">
    <location>
        <begin position="1"/>
        <end position="80"/>
    </location>
</feature>